<dbReference type="EnsemblMetazoa" id="ACOM026619-RA">
    <property type="protein sequence ID" value="ACOM026619-PA.1"/>
    <property type="gene ID" value="ACOM026619"/>
</dbReference>
<dbReference type="AlphaFoldDB" id="A0A8W7P7M7"/>
<evidence type="ECO:0000313" key="1">
    <source>
        <dbReference type="EnsemblMetazoa" id="ACOM026619-PA.1"/>
    </source>
</evidence>
<organism evidence="1">
    <name type="scientific">Anopheles coluzzii</name>
    <name type="common">African malaria mosquito</name>
    <dbReference type="NCBI Taxonomy" id="1518534"/>
    <lineage>
        <taxon>Eukaryota</taxon>
        <taxon>Metazoa</taxon>
        <taxon>Ecdysozoa</taxon>
        <taxon>Arthropoda</taxon>
        <taxon>Hexapoda</taxon>
        <taxon>Insecta</taxon>
        <taxon>Pterygota</taxon>
        <taxon>Neoptera</taxon>
        <taxon>Endopterygota</taxon>
        <taxon>Diptera</taxon>
        <taxon>Nematocera</taxon>
        <taxon>Culicoidea</taxon>
        <taxon>Culicidae</taxon>
        <taxon>Anophelinae</taxon>
        <taxon>Anopheles</taxon>
    </lineage>
</organism>
<protein>
    <submittedName>
        <fullName evidence="1">Uncharacterized protein</fullName>
    </submittedName>
</protein>
<proteinExistence type="predicted"/>
<reference evidence="1" key="1">
    <citation type="submission" date="2022-08" db="UniProtKB">
        <authorList>
            <consortium name="EnsemblMetazoa"/>
        </authorList>
    </citation>
    <scope>IDENTIFICATION</scope>
</reference>
<sequence>MQVSVWARDGSACGQFAVGSRIPYRSLRVRHATNPITPGPTDRWVYAITGDRPVTRGMVSSSMVRSGPAGSPNVAVKMAVGTIYQRPVEVYPYDSGELGGAPTVVVLASVYQV</sequence>
<name>A0A8W7P7M7_ANOCL</name>
<dbReference type="Proteomes" id="UP000075882">
    <property type="component" value="Unassembled WGS sequence"/>
</dbReference>
<accession>A0A8W7P7M7</accession>